<comment type="function">
    <text evidence="8">One of two assembly initiator proteins, it binds directly to the 5'-end of the 23S rRNA, where it nucleates assembly of the 50S subunit.</text>
</comment>
<comment type="function">
    <text evidence="7 8">One of the proteins that surrounds the polypeptide exit tunnel on the outside of the subunit.</text>
</comment>
<dbReference type="InterPro" id="IPR041988">
    <property type="entry name" value="Ribosomal_uL24_KOW"/>
</dbReference>
<dbReference type="NCBIfam" id="TIGR01079">
    <property type="entry name" value="rplX_bact"/>
    <property type="match status" value="1"/>
</dbReference>
<evidence type="ECO:0000256" key="3">
    <source>
        <dbReference type="ARBA" id="ARBA00022884"/>
    </source>
</evidence>
<dbReference type="PANTHER" id="PTHR12903">
    <property type="entry name" value="MITOCHONDRIAL RIBOSOMAL PROTEIN L24"/>
    <property type="match status" value="1"/>
</dbReference>
<evidence type="ECO:0000256" key="6">
    <source>
        <dbReference type="ARBA" id="ARBA00035206"/>
    </source>
</evidence>
<evidence type="ECO:0000259" key="11">
    <source>
        <dbReference type="Pfam" id="PF17136"/>
    </source>
</evidence>
<evidence type="ECO:0000256" key="2">
    <source>
        <dbReference type="ARBA" id="ARBA00022730"/>
    </source>
</evidence>
<dbReference type="InterPro" id="IPR057264">
    <property type="entry name" value="Ribosomal_uL24_C"/>
</dbReference>
<dbReference type="InterPro" id="IPR005824">
    <property type="entry name" value="KOW"/>
</dbReference>
<comment type="caution">
    <text evidence="12">The sequence shown here is derived from an EMBL/GenBank/DDBJ whole genome shotgun (WGS) entry which is preliminary data.</text>
</comment>
<keyword evidence="3 8" id="KW-0694">RNA-binding</keyword>
<dbReference type="PROSITE" id="PS01108">
    <property type="entry name" value="RIBOSOMAL_L24"/>
    <property type="match status" value="1"/>
</dbReference>
<keyword evidence="5 8" id="KW-0687">Ribonucleoprotein</keyword>
<dbReference type="GO" id="GO:0005840">
    <property type="term" value="C:ribosome"/>
    <property type="evidence" value="ECO:0007669"/>
    <property type="project" value="UniProtKB-KW"/>
</dbReference>
<evidence type="ECO:0000256" key="5">
    <source>
        <dbReference type="ARBA" id="ARBA00023274"/>
    </source>
</evidence>
<evidence type="ECO:0000256" key="9">
    <source>
        <dbReference type="RuleBase" id="RU003477"/>
    </source>
</evidence>
<dbReference type="InterPro" id="IPR005825">
    <property type="entry name" value="Ribosomal_uL24_CS"/>
</dbReference>
<sequence length="114" mass="12893">MAEKIVTGDEVIVIRGKDKGARGRVRQNLPREDRVIVEGVNIVKRHQRAIPGVRQAGIIEMEAPIHVSKVMLICPHCGKPTRVGFRFTESGEKVRYCKKCQQTIEKPTAHRRAK</sequence>
<evidence type="ECO:0000256" key="7">
    <source>
        <dbReference type="ARBA" id="ARBA00058688"/>
    </source>
</evidence>
<comment type="subunit">
    <text evidence="8">Part of the 50S ribosomal subunit.</text>
</comment>
<feature type="domain" description="Large ribosomal subunit protein uL24 C-terminal" evidence="11">
    <location>
        <begin position="40"/>
        <end position="104"/>
    </location>
</feature>
<dbReference type="CDD" id="cd06089">
    <property type="entry name" value="KOW_RPL26"/>
    <property type="match status" value="1"/>
</dbReference>
<evidence type="ECO:0000256" key="1">
    <source>
        <dbReference type="ARBA" id="ARBA00010618"/>
    </source>
</evidence>
<dbReference type="Pfam" id="PF17136">
    <property type="entry name" value="ribosomal_L24"/>
    <property type="match status" value="1"/>
</dbReference>
<protein>
    <recommendedName>
        <fullName evidence="6 8">Large ribosomal subunit protein uL24</fullName>
    </recommendedName>
</protein>
<reference evidence="12" key="1">
    <citation type="journal article" date="2020" name="mSystems">
        <title>Genome- and Community-Level Interaction Insights into Carbon Utilization and Element Cycling Functions of Hydrothermarchaeota in Hydrothermal Sediment.</title>
        <authorList>
            <person name="Zhou Z."/>
            <person name="Liu Y."/>
            <person name="Xu W."/>
            <person name="Pan J."/>
            <person name="Luo Z.H."/>
            <person name="Li M."/>
        </authorList>
    </citation>
    <scope>NUCLEOTIDE SEQUENCE [LARGE SCALE GENOMIC DNA]</scope>
    <source>
        <strain evidence="12">SpSt-222</strain>
    </source>
</reference>
<evidence type="ECO:0000259" key="10">
    <source>
        <dbReference type="Pfam" id="PF00467"/>
    </source>
</evidence>
<dbReference type="InterPro" id="IPR008991">
    <property type="entry name" value="Translation_prot_SH3-like_sf"/>
</dbReference>
<evidence type="ECO:0000256" key="8">
    <source>
        <dbReference type="HAMAP-Rule" id="MF_01326"/>
    </source>
</evidence>
<keyword evidence="2 8" id="KW-0699">rRNA-binding</keyword>
<accession>A0A7C1G093</accession>
<comment type="similarity">
    <text evidence="1 8 9">Belongs to the universal ribosomal protein uL24 family.</text>
</comment>
<dbReference type="InterPro" id="IPR003256">
    <property type="entry name" value="Ribosomal_uL24"/>
</dbReference>
<organism evidence="12">
    <name type="scientific">Thermomicrobium roseum</name>
    <dbReference type="NCBI Taxonomy" id="500"/>
    <lineage>
        <taxon>Bacteria</taxon>
        <taxon>Pseudomonadati</taxon>
        <taxon>Thermomicrobiota</taxon>
        <taxon>Thermomicrobia</taxon>
        <taxon>Thermomicrobiales</taxon>
        <taxon>Thermomicrobiaceae</taxon>
        <taxon>Thermomicrobium</taxon>
    </lineage>
</organism>
<dbReference type="AlphaFoldDB" id="A0A7C1G093"/>
<dbReference type="SUPFAM" id="SSF50104">
    <property type="entry name" value="Translation proteins SH3-like domain"/>
    <property type="match status" value="1"/>
</dbReference>
<dbReference type="HAMAP" id="MF_01326_B">
    <property type="entry name" value="Ribosomal_uL24_B"/>
    <property type="match status" value="1"/>
</dbReference>
<proteinExistence type="inferred from homology"/>
<gene>
    <name evidence="8" type="primary">rplX</name>
    <name evidence="12" type="ORF">ENP47_01660</name>
</gene>
<dbReference type="GO" id="GO:0006412">
    <property type="term" value="P:translation"/>
    <property type="evidence" value="ECO:0007669"/>
    <property type="project" value="UniProtKB-UniRule"/>
</dbReference>
<feature type="domain" description="KOW" evidence="10">
    <location>
        <begin position="8"/>
        <end position="38"/>
    </location>
</feature>
<dbReference type="GO" id="GO:1990904">
    <property type="term" value="C:ribonucleoprotein complex"/>
    <property type="evidence" value="ECO:0007669"/>
    <property type="project" value="UniProtKB-KW"/>
</dbReference>
<dbReference type="InterPro" id="IPR014722">
    <property type="entry name" value="Rib_uL2_dom2"/>
</dbReference>
<dbReference type="Gene3D" id="2.30.30.30">
    <property type="match status" value="1"/>
</dbReference>
<dbReference type="EMBL" id="DSJL01000002">
    <property type="protein sequence ID" value="HEF64308.1"/>
    <property type="molecule type" value="Genomic_DNA"/>
</dbReference>
<dbReference type="GO" id="GO:0019843">
    <property type="term" value="F:rRNA binding"/>
    <property type="evidence" value="ECO:0007669"/>
    <property type="project" value="UniProtKB-UniRule"/>
</dbReference>
<dbReference type="Pfam" id="PF00467">
    <property type="entry name" value="KOW"/>
    <property type="match status" value="1"/>
</dbReference>
<evidence type="ECO:0000256" key="4">
    <source>
        <dbReference type="ARBA" id="ARBA00022980"/>
    </source>
</evidence>
<keyword evidence="4 8" id="KW-0689">Ribosomal protein</keyword>
<dbReference type="FunFam" id="2.30.30.30:FF:000004">
    <property type="entry name" value="50S ribosomal protein L24"/>
    <property type="match status" value="1"/>
</dbReference>
<evidence type="ECO:0000313" key="12">
    <source>
        <dbReference type="EMBL" id="HEF64308.1"/>
    </source>
</evidence>
<name>A0A7C1G093_THERO</name>
<dbReference type="GO" id="GO:0003735">
    <property type="term" value="F:structural constituent of ribosome"/>
    <property type="evidence" value="ECO:0007669"/>
    <property type="project" value="InterPro"/>
</dbReference>